<proteinExistence type="predicted"/>
<accession>A0A913YI85</accession>
<dbReference type="GO" id="GO:0005783">
    <property type="term" value="C:endoplasmic reticulum"/>
    <property type="evidence" value="ECO:0007669"/>
    <property type="project" value="TreeGrafter"/>
</dbReference>
<dbReference type="InterPro" id="IPR013918">
    <property type="entry name" value="Nucleotide_exch_fac_Fes1"/>
</dbReference>
<dbReference type="InterPro" id="IPR000357">
    <property type="entry name" value="HEAT"/>
</dbReference>
<evidence type="ECO:0000313" key="4">
    <source>
        <dbReference type="EnsemblMetazoa" id="XP_028514728.1"/>
    </source>
</evidence>
<dbReference type="Pfam" id="PF08609">
    <property type="entry name" value="Fes1"/>
    <property type="match status" value="1"/>
</dbReference>
<dbReference type="RefSeq" id="XP_028514728.1">
    <property type="nucleotide sequence ID" value="XM_028658927.1"/>
</dbReference>
<dbReference type="InterPro" id="IPR011989">
    <property type="entry name" value="ARM-like"/>
</dbReference>
<dbReference type="InterPro" id="IPR021133">
    <property type="entry name" value="HEAT_type_2"/>
</dbReference>
<dbReference type="InterPro" id="IPR016024">
    <property type="entry name" value="ARM-type_fold"/>
</dbReference>
<feature type="repeat" description="HEAT" evidence="2">
    <location>
        <begin position="123"/>
        <end position="159"/>
    </location>
</feature>
<protein>
    <recommendedName>
        <fullName evidence="3">Nucleotide exchange factor Fes1 domain-containing protein</fullName>
    </recommendedName>
</protein>
<dbReference type="Gene3D" id="1.25.10.10">
    <property type="entry name" value="Leucine-rich Repeat Variant"/>
    <property type="match status" value="1"/>
</dbReference>
<dbReference type="PROSITE" id="PS50077">
    <property type="entry name" value="HEAT_REPEAT"/>
    <property type="match status" value="1"/>
</dbReference>
<feature type="domain" description="Nucleotide exchange factor Fes1" evidence="3">
    <location>
        <begin position="15"/>
        <end position="102"/>
    </location>
</feature>
<dbReference type="EnsemblMetazoa" id="XM_028658927.1">
    <property type="protein sequence ID" value="XP_028514728.1"/>
    <property type="gene ID" value="LOC110238602"/>
</dbReference>
<organism evidence="4 5">
    <name type="scientific">Exaiptasia diaphana</name>
    <name type="common">Tropical sea anemone</name>
    <name type="synonym">Aiptasia pulchella</name>
    <dbReference type="NCBI Taxonomy" id="2652724"/>
    <lineage>
        <taxon>Eukaryota</taxon>
        <taxon>Metazoa</taxon>
        <taxon>Cnidaria</taxon>
        <taxon>Anthozoa</taxon>
        <taxon>Hexacorallia</taxon>
        <taxon>Actiniaria</taxon>
        <taxon>Aiptasiidae</taxon>
        <taxon>Exaiptasia</taxon>
    </lineage>
</organism>
<reference evidence="4" key="1">
    <citation type="submission" date="2022-11" db="UniProtKB">
        <authorList>
            <consortium name="EnsemblMetazoa"/>
        </authorList>
    </citation>
    <scope>IDENTIFICATION</scope>
</reference>
<dbReference type="GeneID" id="110238602"/>
<dbReference type="Proteomes" id="UP000887567">
    <property type="component" value="Unplaced"/>
</dbReference>
<evidence type="ECO:0000256" key="1">
    <source>
        <dbReference type="ARBA" id="ARBA00022737"/>
    </source>
</evidence>
<dbReference type="AlphaFoldDB" id="A0A913YI85"/>
<sequence length="303" mass="34659">MSEGEDMNERLPRSLQGLLRMTAQQAREQGTPSQFEEMSEERRKFLEEAISSFSEDTYVKRMLKCLEVLSKEDVEDDDDDSKEMAFEDLDSMVDLIDNANDLHKIGGFPIVVRYLHHNQSLGVIPVLLQLLDNDTVDQVRIKALYALSSMTSNFPEGKTVFLDNDGLSSLVRALQAKISKVRIKSSSMLRSMISESLLSEDSTIKEALVNMGIVEQLVSLLHEQHELFHEFIADSLAILSENLPKVVQECQRPQLQLEKILHERIHELEKEDKEAFETEIECYKRLLAQCFGNTAYEMDSSLR</sequence>
<evidence type="ECO:0000256" key="2">
    <source>
        <dbReference type="PROSITE-ProRule" id="PRU00103"/>
    </source>
</evidence>
<name>A0A913YI85_EXADI</name>
<dbReference type="Pfam" id="PF02985">
    <property type="entry name" value="HEAT"/>
    <property type="match status" value="1"/>
</dbReference>
<evidence type="ECO:0000259" key="3">
    <source>
        <dbReference type="Pfam" id="PF08609"/>
    </source>
</evidence>
<dbReference type="SUPFAM" id="SSF48371">
    <property type="entry name" value="ARM repeat"/>
    <property type="match status" value="1"/>
</dbReference>
<dbReference type="PANTHER" id="PTHR19316:SF18">
    <property type="entry name" value="HSP70-BINDING PROTEIN 1"/>
    <property type="match status" value="1"/>
</dbReference>
<keyword evidence="5" id="KW-1185">Reference proteome</keyword>
<dbReference type="OrthoDB" id="10250458at2759"/>
<dbReference type="GO" id="GO:0000774">
    <property type="term" value="F:adenyl-nucleotide exchange factor activity"/>
    <property type="evidence" value="ECO:0007669"/>
    <property type="project" value="TreeGrafter"/>
</dbReference>
<evidence type="ECO:0000313" key="5">
    <source>
        <dbReference type="Proteomes" id="UP000887567"/>
    </source>
</evidence>
<keyword evidence="1" id="KW-0677">Repeat</keyword>
<dbReference type="PANTHER" id="PTHR19316">
    <property type="entry name" value="PROTEIN FOLDING REGULATOR"/>
    <property type="match status" value="1"/>
</dbReference>
<dbReference type="InterPro" id="IPR050693">
    <property type="entry name" value="Hsp70_NEF-Inhibitors"/>
</dbReference>